<dbReference type="Proteomes" id="UP000078555">
    <property type="component" value="Unassembled WGS sequence"/>
</dbReference>
<dbReference type="EMBL" id="FLRD01000070">
    <property type="protein sequence ID" value="SBT34309.1"/>
    <property type="molecule type" value="Genomic_DNA"/>
</dbReference>
<dbReference type="EMBL" id="FLRE01000084">
    <property type="protein sequence ID" value="SBT34758.1"/>
    <property type="molecule type" value="Genomic_DNA"/>
</dbReference>
<organism evidence="1 4">
    <name type="scientific">Plasmodium ovale wallikeri</name>
    <dbReference type="NCBI Taxonomy" id="864142"/>
    <lineage>
        <taxon>Eukaryota</taxon>
        <taxon>Sar</taxon>
        <taxon>Alveolata</taxon>
        <taxon>Apicomplexa</taxon>
        <taxon>Aconoidasida</taxon>
        <taxon>Haemosporida</taxon>
        <taxon>Plasmodiidae</taxon>
        <taxon>Plasmodium</taxon>
        <taxon>Plasmodium (Plasmodium)</taxon>
    </lineage>
</organism>
<reference evidence="1" key="2">
    <citation type="submission" date="2016-05" db="EMBL/GenBank/DDBJ databases">
        <authorList>
            <person name="Lavstsen T."/>
            <person name="Jespersen J.S."/>
        </authorList>
    </citation>
    <scope>NUCLEOTIDE SEQUENCE [LARGE SCALE GENOMIC DNA]</scope>
</reference>
<reference evidence="3 4" key="1">
    <citation type="submission" date="2016-05" db="EMBL/GenBank/DDBJ databases">
        <authorList>
            <person name="Naeem Raeece"/>
        </authorList>
    </citation>
    <scope>NUCLEOTIDE SEQUENCE [LARGE SCALE GENOMIC DNA]</scope>
</reference>
<evidence type="ECO:0000313" key="1">
    <source>
        <dbReference type="EMBL" id="SBT34309.1"/>
    </source>
</evidence>
<evidence type="ECO:0000313" key="3">
    <source>
        <dbReference type="Proteomes" id="UP000078550"/>
    </source>
</evidence>
<name>A0A1A8YS23_PLAOA</name>
<protein>
    <submittedName>
        <fullName evidence="1">Uncharacterized protein</fullName>
    </submittedName>
</protein>
<accession>A0A1A8YS23</accession>
<gene>
    <name evidence="1" type="ORF">POVWA1_021610</name>
    <name evidence="2" type="ORF">POVWA2_021590</name>
</gene>
<evidence type="ECO:0000313" key="4">
    <source>
        <dbReference type="Proteomes" id="UP000078555"/>
    </source>
</evidence>
<evidence type="ECO:0000313" key="2">
    <source>
        <dbReference type="EMBL" id="SBT34758.1"/>
    </source>
</evidence>
<proteinExistence type="predicted"/>
<dbReference type="AlphaFoldDB" id="A0A1A8YS23"/>
<dbReference type="Proteomes" id="UP000078550">
    <property type="component" value="Unassembled WGS sequence"/>
</dbReference>
<keyword evidence="4" id="KW-1185">Reference proteome</keyword>
<sequence length="76" mass="8987">MGSTQEMMMLHIPEISQKKKKISMRQAAMGNDEKYRCEVVVGIPYGKNERWEKISPPSIRHPHFRKNQNGRWLFSL</sequence>